<dbReference type="EMBL" id="QUTI01032513">
    <property type="protein sequence ID" value="RLO02848.1"/>
    <property type="molecule type" value="Genomic_DNA"/>
</dbReference>
<evidence type="ECO:0000313" key="4">
    <source>
        <dbReference type="Proteomes" id="UP000275652"/>
    </source>
</evidence>
<evidence type="ECO:0000313" key="5">
    <source>
        <dbReference type="Proteomes" id="UP000285712"/>
    </source>
</evidence>
<evidence type="ECO:0000256" key="1">
    <source>
        <dbReference type="SAM" id="MobiDB-lite"/>
    </source>
</evidence>
<comment type="caution">
    <text evidence="2">The sequence shown here is derived from an EMBL/GenBank/DDBJ whole genome shotgun (WGS) entry which is preliminary data.</text>
</comment>
<evidence type="ECO:0000313" key="2">
    <source>
        <dbReference type="EMBL" id="RHY96888.1"/>
    </source>
</evidence>
<organism evidence="2 5">
    <name type="scientific">Aphanomyces astaci</name>
    <name type="common">Crayfish plague agent</name>
    <dbReference type="NCBI Taxonomy" id="112090"/>
    <lineage>
        <taxon>Eukaryota</taxon>
        <taxon>Sar</taxon>
        <taxon>Stramenopiles</taxon>
        <taxon>Oomycota</taxon>
        <taxon>Saprolegniomycetes</taxon>
        <taxon>Saprolegniales</taxon>
        <taxon>Verrucalvaceae</taxon>
        <taxon>Aphanomyces</taxon>
    </lineage>
</organism>
<accession>A0A3L6V2H7</accession>
<protein>
    <submittedName>
        <fullName evidence="2">Uncharacterized protein</fullName>
    </submittedName>
</protein>
<feature type="region of interest" description="Disordered" evidence="1">
    <location>
        <begin position="16"/>
        <end position="44"/>
    </location>
</feature>
<reference evidence="2 5" key="2">
    <citation type="submission" date="2018-08" db="EMBL/GenBank/DDBJ databases">
        <title>Aphanomyces genome sequencing and annotation.</title>
        <authorList>
            <person name="Minardi D."/>
            <person name="Oidtmann B."/>
            <person name="Van Der Giezen M."/>
            <person name="Studholme D.J."/>
        </authorList>
    </citation>
    <scope>NUCLEOTIDE SEQUENCE [LARGE SCALE GENOMIC DNA]</scope>
    <source>
        <strain evidence="2 5">Sv</strain>
    </source>
</reference>
<dbReference type="Proteomes" id="UP000285712">
    <property type="component" value="Unassembled WGS sequence"/>
</dbReference>
<reference evidence="3 4" key="1">
    <citation type="journal article" date="2018" name="J. Invertebr. Pathol.">
        <title>New genotyping method for the causative agent of crayfish plague (Aphanomyces astaci) based on whole genome data.</title>
        <authorList>
            <person name="Minardi D."/>
            <person name="Studholme D.J."/>
            <person name="van der Giezen M."/>
            <person name="Pretto T."/>
            <person name="Oidtmann B."/>
        </authorList>
    </citation>
    <scope>NUCLEOTIDE SEQUENCE [LARGE SCALE GENOMIC DNA]</scope>
    <source>
        <strain evidence="3 4">KB13</strain>
    </source>
</reference>
<dbReference type="AlphaFoldDB" id="A0A3L6V2H7"/>
<proteinExistence type="predicted"/>
<evidence type="ECO:0000313" key="3">
    <source>
        <dbReference type="EMBL" id="RLO02848.1"/>
    </source>
</evidence>
<dbReference type="Proteomes" id="UP000275652">
    <property type="component" value="Unassembled WGS sequence"/>
</dbReference>
<feature type="compositionally biased region" description="Polar residues" evidence="1">
    <location>
        <begin position="18"/>
        <end position="30"/>
    </location>
</feature>
<dbReference type="EMBL" id="QUTG01002294">
    <property type="protein sequence ID" value="RHY96888.1"/>
    <property type="molecule type" value="Genomic_DNA"/>
</dbReference>
<sequence>MSFLCHFHFQMAEEDSPAWNTRSSQTSQRAHSQDEPENNLPDSRENSIYEITLLPLVKNTVGERNTSAVKLSVFVFGGASWSAIKASIFEKFKTKCHGLAHRDDAGVWSVRDEQVTEDDFASIFSMKLGSHVKKFDSDVGMQDWLVSTRNQRVTLSIYKYGNEIGTKQQLTEFNATCIAPSNQDRSGAPNESTIQEFMAKLHSKWDSMWEADSPIWRLWATHVVRPPMLAWETRVRQEPPPHILSRLRHTTSIHELRYGQAHRSTRTSLEIVDGSLLQLEQLKATVDIVVQRMQLFQEALVAKREILVGMERELAPIPPNELPIPVLDASRNNPDVDHDFAVEDATA</sequence>
<name>A0A3L6V2H7_APHAT</name>
<gene>
    <name evidence="3" type="ORF">DYB28_013626</name>
    <name evidence="2" type="ORF">DYB35_006473</name>
</gene>
<dbReference type="VEuPathDB" id="FungiDB:H257_07956"/>